<dbReference type="EMBL" id="QKKF02004910">
    <property type="protein sequence ID" value="RZF47062.1"/>
    <property type="molecule type" value="Genomic_DNA"/>
</dbReference>
<name>A0A482XML9_LAOST</name>
<gene>
    <name evidence="1" type="ORF">LSTR_LSTR011799</name>
</gene>
<evidence type="ECO:0000313" key="2">
    <source>
        <dbReference type="Proteomes" id="UP000291343"/>
    </source>
</evidence>
<dbReference type="Proteomes" id="UP000291343">
    <property type="component" value="Unassembled WGS sequence"/>
</dbReference>
<comment type="caution">
    <text evidence="1">The sequence shown here is derived from an EMBL/GenBank/DDBJ whole genome shotgun (WGS) entry which is preliminary data.</text>
</comment>
<reference evidence="1 2" key="1">
    <citation type="journal article" date="2017" name="Gigascience">
        <title>Genome sequence of the small brown planthopper, Laodelphax striatellus.</title>
        <authorList>
            <person name="Zhu J."/>
            <person name="Jiang F."/>
            <person name="Wang X."/>
            <person name="Yang P."/>
            <person name="Bao Y."/>
            <person name="Zhao W."/>
            <person name="Wang W."/>
            <person name="Lu H."/>
            <person name="Wang Q."/>
            <person name="Cui N."/>
            <person name="Li J."/>
            <person name="Chen X."/>
            <person name="Luo L."/>
            <person name="Yu J."/>
            <person name="Kang L."/>
            <person name="Cui F."/>
        </authorList>
    </citation>
    <scope>NUCLEOTIDE SEQUENCE [LARGE SCALE GENOMIC DNA]</scope>
    <source>
        <strain evidence="1">Lst14</strain>
    </source>
</reference>
<keyword evidence="2" id="KW-1185">Reference proteome</keyword>
<evidence type="ECO:0000313" key="1">
    <source>
        <dbReference type="EMBL" id="RZF47062.1"/>
    </source>
</evidence>
<dbReference type="AlphaFoldDB" id="A0A482XML9"/>
<dbReference type="OrthoDB" id="7333821at2759"/>
<proteinExistence type="predicted"/>
<sequence length="166" mass="19711">MHYQEKELDTFPSTYMKDYRWFKNSVKSKIIYPVDTFALPEEERENYIRMKKEKLGSEELESVKRLYLERLQSTYQVSYNSNLNKDEDVLGKDTMMIESRKLYYPPCKKLLPPVPSSRRVLGYCRPSLYYTELSEYQGTYSYLGYSILNTLEEQGISRLAPRAGCR</sequence>
<dbReference type="InParanoid" id="A0A482XML9"/>
<accession>A0A482XML9</accession>
<protein>
    <submittedName>
        <fullName evidence="1">Uncharacterized protein</fullName>
    </submittedName>
</protein>
<organism evidence="1 2">
    <name type="scientific">Laodelphax striatellus</name>
    <name type="common">Small brown planthopper</name>
    <name type="synonym">Delphax striatella</name>
    <dbReference type="NCBI Taxonomy" id="195883"/>
    <lineage>
        <taxon>Eukaryota</taxon>
        <taxon>Metazoa</taxon>
        <taxon>Ecdysozoa</taxon>
        <taxon>Arthropoda</taxon>
        <taxon>Hexapoda</taxon>
        <taxon>Insecta</taxon>
        <taxon>Pterygota</taxon>
        <taxon>Neoptera</taxon>
        <taxon>Paraneoptera</taxon>
        <taxon>Hemiptera</taxon>
        <taxon>Auchenorrhyncha</taxon>
        <taxon>Fulgoroidea</taxon>
        <taxon>Delphacidae</taxon>
        <taxon>Criomorphinae</taxon>
        <taxon>Laodelphax</taxon>
    </lineage>
</organism>